<organism evidence="6 7">
    <name type="scientific">Sediminibacillus halophilus</name>
    <dbReference type="NCBI Taxonomy" id="482461"/>
    <lineage>
        <taxon>Bacteria</taxon>
        <taxon>Bacillati</taxon>
        <taxon>Bacillota</taxon>
        <taxon>Bacilli</taxon>
        <taxon>Bacillales</taxon>
        <taxon>Bacillaceae</taxon>
        <taxon>Sediminibacillus</taxon>
    </lineage>
</organism>
<dbReference type="STRING" id="482461.SAMN05216244_2882"/>
<dbReference type="SUPFAM" id="SSF159800">
    <property type="entry name" value="PrpR receptor domain-like"/>
    <property type="match status" value="1"/>
</dbReference>
<dbReference type="Proteomes" id="UP000182347">
    <property type="component" value="Unassembled WGS sequence"/>
</dbReference>
<dbReference type="GO" id="GO:0043565">
    <property type="term" value="F:sequence-specific DNA binding"/>
    <property type="evidence" value="ECO:0007669"/>
    <property type="project" value="InterPro"/>
</dbReference>
<dbReference type="PRINTS" id="PR01590">
    <property type="entry name" value="HTHFIS"/>
</dbReference>
<dbReference type="InterPro" id="IPR009057">
    <property type="entry name" value="Homeodomain-like_sf"/>
</dbReference>
<dbReference type="GO" id="GO:0006355">
    <property type="term" value="P:regulation of DNA-templated transcription"/>
    <property type="evidence" value="ECO:0007669"/>
    <property type="project" value="InterPro"/>
</dbReference>
<keyword evidence="2" id="KW-0067">ATP-binding</keyword>
<sequence length="580" mass="64978">MIKAMVIAPYPGLAETVKQLRQQETELTIDIEIGNLEEGLKLARQAEKDGYDLIISRGGTASLIEEEVSIPVIHIDVTGYDMLRVFTLVRGMEAGVAMVGFPNISQGASTICNILEYDIKMITIGSSEEVNSHLQALKRAGYAVVMGDVVTVQTAEQIGLRGILITSGKEAVLAAFNEAKRIYRLFSKVKKQTSHLRATFESLPAAIVMAKPDGEIVTSNRMFSETVLDRELFQSEYILKMLKKTSHQQTEQSAVIESSVQSYFVQTFPIKDDSLVGILIRPSFLSKTTEQAIEIKSNPAHMPIIGSSPFAQNVRECVQRYARLDEIIWIAGEKGTGRETVAQAIHFERFGQEAPMIVIDGGRLTEKDLHLLESRASITELKRGTVLLKQTDKLQTEAQQMLLQLLYRKPEQISVIVMGDIKTAMERLDNQLFQYLADTTLHLLPLRERKQDISAFVQYFLSEFHANQGSDTLGIKQEAVRALQQYDWPGNLDQLRLVVRELSMRTNGYYVDPDIIPTVLQTHAGLAAREDVSVIPVQGTMADMEQQIMQKVLAEEGMNQSRAAKRLGINRSTLWRKLNH</sequence>
<dbReference type="GO" id="GO:0000156">
    <property type="term" value="F:phosphorelay response regulator activity"/>
    <property type="evidence" value="ECO:0007669"/>
    <property type="project" value="InterPro"/>
</dbReference>
<evidence type="ECO:0000256" key="4">
    <source>
        <dbReference type="ARBA" id="ARBA00023163"/>
    </source>
</evidence>
<keyword evidence="6" id="KW-0238">DNA-binding</keyword>
<evidence type="ECO:0000256" key="1">
    <source>
        <dbReference type="ARBA" id="ARBA00022741"/>
    </source>
</evidence>
<dbReference type="OrthoDB" id="9771372at2"/>
<dbReference type="Pfam" id="PF06506">
    <property type="entry name" value="PrpR_N"/>
    <property type="match status" value="1"/>
</dbReference>
<dbReference type="PROSITE" id="PS50045">
    <property type="entry name" value="SIGMA54_INTERACT_4"/>
    <property type="match status" value="1"/>
</dbReference>
<dbReference type="AlphaFoldDB" id="A0A1G9U640"/>
<keyword evidence="7" id="KW-1185">Reference proteome</keyword>
<evidence type="ECO:0000256" key="3">
    <source>
        <dbReference type="ARBA" id="ARBA00023015"/>
    </source>
</evidence>
<dbReference type="Pfam" id="PF14532">
    <property type="entry name" value="Sigma54_activ_2"/>
    <property type="match status" value="1"/>
</dbReference>
<dbReference type="InterPro" id="IPR027417">
    <property type="entry name" value="P-loop_NTPase"/>
</dbReference>
<keyword evidence="1" id="KW-0547">Nucleotide-binding</keyword>
<accession>A0A1G9U640</accession>
<protein>
    <submittedName>
        <fullName evidence="6">Transcriptional regulator containing PAS, AAA-type ATPase, and DNA-binding Fis domains</fullName>
    </submittedName>
</protein>
<dbReference type="InterPro" id="IPR058031">
    <property type="entry name" value="AAA_lid_NorR"/>
</dbReference>
<name>A0A1G9U640_9BACI</name>
<dbReference type="InterPro" id="IPR002197">
    <property type="entry name" value="HTH_Fis"/>
</dbReference>
<proteinExistence type="predicted"/>
<dbReference type="GO" id="GO:0005524">
    <property type="term" value="F:ATP binding"/>
    <property type="evidence" value="ECO:0007669"/>
    <property type="project" value="UniProtKB-KW"/>
</dbReference>
<dbReference type="Gene3D" id="3.40.50.2300">
    <property type="match status" value="1"/>
</dbReference>
<dbReference type="Pfam" id="PF02954">
    <property type="entry name" value="HTH_8"/>
    <property type="match status" value="1"/>
</dbReference>
<evidence type="ECO:0000259" key="5">
    <source>
        <dbReference type="PROSITE" id="PS50045"/>
    </source>
</evidence>
<dbReference type="SUPFAM" id="SSF52540">
    <property type="entry name" value="P-loop containing nucleoside triphosphate hydrolases"/>
    <property type="match status" value="1"/>
</dbReference>
<keyword evidence="3" id="KW-0805">Transcription regulation</keyword>
<gene>
    <name evidence="6" type="ORF">SAMN05216244_2882</name>
</gene>
<evidence type="ECO:0000313" key="7">
    <source>
        <dbReference type="Proteomes" id="UP000182347"/>
    </source>
</evidence>
<dbReference type="RefSeq" id="WP_074599955.1">
    <property type="nucleotide sequence ID" value="NZ_FNHF01000003.1"/>
</dbReference>
<dbReference type="SUPFAM" id="SSF46689">
    <property type="entry name" value="Homeodomain-like"/>
    <property type="match status" value="1"/>
</dbReference>
<dbReference type="InterPro" id="IPR002078">
    <property type="entry name" value="Sigma_54_int"/>
</dbReference>
<dbReference type="Gene3D" id="1.10.10.60">
    <property type="entry name" value="Homeodomain-like"/>
    <property type="match status" value="1"/>
</dbReference>
<evidence type="ECO:0000256" key="2">
    <source>
        <dbReference type="ARBA" id="ARBA00022840"/>
    </source>
</evidence>
<dbReference type="Pfam" id="PF25601">
    <property type="entry name" value="AAA_lid_14"/>
    <property type="match status" value="1"/>
</dbReference>
<dbReference type="Gene3D" id="3.40.50.10660">
    <property type="entry name" value="PrpR receptor domain-like"/>
    <property type="match status" value="1"/>
</dbReference>
<dbReference type="PANTHER" id="PTHR32071">
    <property type="entry name" value="TRANSCRIPTIONAL REGULATORY PROTEIN"/>
    <property type="match status" value="1"/>
</dbReference>
<dbReference type="EMBL" id="FNHF01000003">
    <property type="protein sequence ID" value="SDM55440.1"/>
    <property type="molecule type" value="Genomic_DNA"/>
</dbReference>
<dbReference type="Gene3D" id="1.10.8.60">
    <property type="match status" value="1"/>
</dbReference>
<dbReference type="Gene3D" id="3.40.50.300">
    <property type="entry name" value="P-loop containing nucleotide triphosphate hydrolases"/>
    <property type="match status" value="1"/>
</dbReference>
<feature type="domain" description="Sigma-54 factor interaction" evidence="5">
    <location>
        <begin position="304"/>
        <end position="504"/>
    </location>
</feature>
<keyword evidence="4" id="KW-0804">Transcription</keyword>
<evidence type="ECO:0000313" key="6">
    <source>
        <dbReference type="EMBL" id="SDM55440.1"/>
    </source>
</evidence>
<reference evidence="7" key="1">
    <citation type="submission" date="2016-10" db="EMBL/GenBank/DDBJ databases">
        <authorList>
            <person name="Varghese N."/>
            <person name="Submissions S."/>
        </authorList>
    </citation>
    <scope>NUCLEOTIDE SEQUENCE [LARGE SCALE GENOMIC DNA]</scope>
    <source>
        <strain evidence="7">CGMCC 1.6199</strain>
    </source>
</reference>
<dbReference type="InterPro" id="IPR010524">
    <property type="entry name" value="Sig_transdc_resp-reg_PrpR_N"/>
</dbReference>